<organism evidence="2 3">
    <name type="scientific">Taxus chinensis</name>
    <name type="common">Chinese yew</name>
    <name type="synonym">Taxus wallichiana var. chinensis</name>
    <dbReference type="NCBI Taxonomy" id="29808"/>
    <lineage>
        <taxon>Eukaryota</taxon>
        <taxon>Viridiplantae</taxon>
        <taxon>Streptophyta</taxon>
        <taxon>Embryophyta</taxon>
        <taxon>Tracheophyta</taxon>
        <taxon>Spermatophyta</taxon>
        <taxon>Pinopsida</taxon>
        <taxon>Pinidae</taxon>
        <taxon>Conifers II</taxon>
        <taxon>Cupressales</taxon>
        <taxon>Taxaceae</taxon>
        <taxon>Taxus</taxon>
    </lineage>
</organism>
<reference evidence="2 3" key="1">
    <citation type="journal article" date="2021" name="Nat. Plants">
        <title>The Taxus genome provides insights into paclitaxel biosynthesis.</title>
        <authorList>
            <person name="Xiong X."/>
            <person name="Gou J."/>
            <person name="Liao Q."/>
            <person name="Li Y."/>
            <person name="Zhou Q."/>
            <person name="Bi G."/>
            <person name="Li C."/>
            <person name="Du R."/>
            <person name="Wang X."/>
            <person name="Sun T."/>
            <person name="Guo L."/>
            <person name="Liang H."/>
            <person name="Lu P."/>
            <person name="Wu Y."/>
            <person name="Zhang Z."/>
            <person name="Ro D.K."/>
            <person name="Shang Y."/>
            <person name="Huang S."/>
            <person name="Yan J."/>
        </authorList>
    </citation>
    <scope>NUCLEOTIDE SEQUENCE [LARGE SCALE GENOMIC DNA]</scope>
    <source>
        <strain evidence="2">Ta-2019</strain>
    </source>
</reference>
<feature type="non-terminal residue" evidence="2">
    <location>
        <position position="70"/>
    </location>
</feature>
<accession>A0AA38FQZ8</accession>
<protein>
    <submittedName>
        <fullName evidence="2">Uncharacterized protein</fullName>
    </submittedName>
</protein>
<keyword evidence="3" id="KW-1185">Reference proteome</keyword>
<name>A0AA38FQZ8_TAXCH</name>
<dbReference type="AlphaFoldDB" id="A0AA38FQZ8"/>
<gene>
    <name evidence="2" type="ORF">KI387_036972</name>
</gene>
<feature type="non-terminal residue" evidence="2">
    <location>
        <position position="1"/>
    </location>
</feature>
<proteinExistence type="predicted"/>
<evidence type="ECO:0000313" key="2">
    <source>
        <dbReference type="EMBL" id="KAH9309061.1"/>
    </source>
</evidence>
<comment type="caution">
    <text evidence="2">The sequence shown here is derived from an EMBL/GenBank/DDBJ whole genome shotgun (WGS) entry which is preliminary data.</text>
</comment>
<evidence type="ECO:0000256" key="1">
    <source>
        <dbReference type="SAM" id="MobiDB-lite"/>
    </source>
</evidence>
<dbReference type="Proteomes" id="UP000824469">
    <property type="component" value="Unassembled WGS sequence"/>
</dbReference>
<dbReference type="EMBL" id="JAHRHJ020000007">
    <property type="protein sequence ID" value="KAH9309061.1"/>
    <property type="molecule type" value="Genomic_DNA"/>
</dbReference>
<evidence type="ECO:0000313" key="3">
    <source>
        <dbReference type="Proteomes" id="UP000824469"/>
    </source>
</evidence>
<sequence>KQAWARKNCENWLSPRPRNGQDMRDIGARIGRKAARQSAGQRNIRAIGMRGMRKAGLAEGEENRLTALGQ</sequence>
<feature type="region of interest" description="Disordered" evidence="1">
    <location>
        <begin position="1"/>
        <end position="25"/>
    </location>
</feature>